<sequence length="206" mass="23866">MGLPTMATSPATRHKRRRESHLSMSLHQPSDRCTKRVSPKEGLISPTDVLTVGVLTTAFEPTLIQSEAEALTIAAEMSIDFYNEVYVLYNMMSEMRTPNEESRTMDVLMQRLDIHVHDERILAEEESVRNVYLAMLHAYVYLYRVNYRQFAQLDMATHLSICWHRLVAFATEYHVLDAHLLHRSYEFTMQIVRQCQQAPPPKPSDP</sequence>
<gene>
    <name evidence="2" type="ORF">Ae201684_011933</name>
</gene>
<dbReference type="InterPro" id="IPR036703">
    <property type="entry name" value="MOB_kinase_act_sf"/>
</dbReference>
<dbReference type="OrthoDB" id="111651at2759"/>
<name>A0A6G0WSP5_9STRA</name>
<evidence type="ECO:0000313" key="2">
    <source>
        <dbReference type="EMBL" id="KAF0730509.1"/>
    </source>
</evidence>
<dbReference type="Proteomes" id="UP000481153">
    <property type="component" value="Unassembled WGS sequence"/>
</dbReference>
<reference evidence="2 3" key="1">
    <citation type="submission" date="2019-07" db="EMBL/GenBank/DDBJ databases">
        <title>Genomics analysis of Aphanomyces spp. identifies a new class of oomycete effector associated with host adaptation.</title>
        <authorList>
            <person name="Gaulin E."/>
        </authorList>
    </citation>
    <scope>NUCLEOTIDE SEQUENCE [LARGE SCALE GENOMIC DNA]</scope>
    <source>
        <strain evidence="2 3">ATCC 201684</strain>
    </source>
</reference>
<evidence type="ECO:0000313" key="3">
    <source>
        <dbReference type="Proteomes" id="UP000481153"/>
    </source>
</evidence>
<dbReference type="Gene3D" id="1.20.140.30">
    <property type="entry name" value="MOB kinase activator"/>
    <property type="match status" value="1"/>
</dbReference>
<accession>A0A6G0WSP5</accession>
<proteinExistence type="predicted"/>
<protein>
    <submittedName>
        <fullName evidence="2">Uncharacterized protein</fullName>
    </submittedName>
</protein>
<dbReference type="AlphaFoldDB" id="A0A6G0WSP5"/>
<comment type="caution">
    <text evidence="2">The sequence shown here is derived from an EMBL/GenBank/DDBJ whole genome shotgun (WGS) entry which is preliminary data.</text>
</comment>
<feature type="compositionally biased region" description="Polar residues" evidence="1">
    <location>
        <begin position="1"/>
        <end position="11"/>
    </location>
</feature>
<dbReference type="SUPFAM" id="SSF101152">
    <property type="entry name" value="Mob1/phocein"/>
    <property type="match status" value="1"/>
</dbReference>
<keyword evidence="3" id="KW-1185">Reference proteome</keyword>
<feature type="region of interest" description="Disordered" evidence="1">
    <location>
        <begin position="1"/>
        <end position="40"/>
    </location>
</feature>
<organism evidence="2 3">
    <name type="scientific">Aphanomyces euteiches</name>
    <dbReference type="NCBI Taxonomy" id="100861"/>
    <lineage>
        <taxon>Eukaryota</taxon>
        <taxon>Sar</taxon>
        <taxon>Stramenopiles</taxon>
        <taxon>Oomycota</taxon>
        <taxon>Saprolegniomycetes</taxon>
        <taxon>Saprolegniales</taxon>
        <taxon>Verrucalvaceae</taxon>
        <taxon>Aphanomyces</taxon>
    </lineage>
</organism>
<dbReference type="VEuPathDB" id="FungiDB:AeMF1_015877"/>
<evidence type="ECO:0000256" key="1">
    <source>
        <dbReference type="SAM" id="MobiDB-lite"/>
    </source>
</evidence>
<dbReference type="EMBL" id="VJMJ01000153">
    <property type="protein sequence ID" value="KAF0730509.1"/>
    <property type="molecule type" value="Genomic_DNA"/>
</dbReference>